<protein>
    <submittedName>
        <fullName evidence="8">2,3,4,5-tetrahydropyridine-2,6-dicarboxylate N-succinyltransferase</fullName>
        <ecNumber evidence="8">2.3.1.117</ecNumber>
    </submittedName>
</protein>
<dbReference type="InterPro" id="IPR001451">
    <property type="entry name" value="Hexapep"/>
</dbReference>
<dbReference type="InterPro" id="IPR050179">
    <property type="entry name" value="Trans_hexapeptide_repeat"/>
</dbReference>
<dbReference type="Gene3D" id="1.10.166.10">
    <property type="entry name" value="Tetrahydrodipicolinate-N-succinyltransferase, N-terminal domain"/>
    <property type="match status" value="1"/>
</dbReference>
<dbReference type="InterPro" id="IPR037133">
    <property type="entry name" value="THP_succinylTrfase_N_sf"/>
</dbReference>
<gene>
    <name evidence="8" type="ORF">KC729_16050</name>
</gene>
<dbReference type="PANTHER" id="PTHR43300">
    <property type="entry name" value="ACETYLTRANSFERASE"/>
    <property type="match status" value="1"/>
</dbReference>
<dbReference type="EC" id="2.3.1.117" evidence="8"/>
<keyword evidence="8" id="KW-0012">Acyltransferase</keyword>
<evidence type="ECO:0000313" key="8">
    <source>
        <dbReference type="EMBL" id="MCA9729200.1"/>
    </source>
</evidence>
<organism evidence="8 9">
    <name type="scientific">Eiseniibacteriota bacterium</name>
    <dbReference type="NCBI Taxonomy" id="2212470"/>
    <lineage>
        <taxon>Bacteria</taxon>
        <taxon>Candidatus Eiseniibacteriota</taxon>
    </lineage>
</organism>
<evidence type="ECO:0000256" key="3">
    <source>
        <dbReference type="ARBA" id="ARBA00022679"/>
    </source>
</evidence>
<dbReference type="InterPro" id="IPR018357">
    <property type="entry name" value="Hexapep_transf_CS"/>
</dbReference>
<dbReference type="GO" id="GO:0019877">
    <property type="term" value="P:diaminopimelate biosynthetic process"/>
    <property type="evidence" value="ECO:0007669"/>
    <property type="project" value="UniProtKB-KW"/>
</dbReference>
<evidence type="ECO:0000256" key="5">
    <source>
        <dbReference type="ARBA" id="ARBA00022915"/>
    </source>
</evidence>
<comment type="similarity">
    <text evidence="1">Belongs to the transferase hexapeptide repeat family.</text>
</comment>
<feature type="domain" description="Tetrahydrodipicolinate-N-succinyltransferase chain A" evidence="7">
    <location>
        <begin position="10"/>
        <end position="69"/>
    </location>
</feature>
<dbReference type="AlphaFoldDB" id="A0A956M3C9"/>
<dbReference type="InterPro" id="IPR023180">
    <property type="entry name" value="THP_succinylTrfase_dom1"/>
</dbReference>
<keyword evidence="4" id="KW-0677">Repeat</keyword>
<evidence type="ECO:0000313" key="9">
    <source>
        <dbReference type="Proteomes" id="UP000697710"/>
    </source>
</evidence>
<comment type="caution">
    <text evidence="8">The sequence shown here is derived from an EMBL/GenBank/DDBJ whole genome shotgun (WGS) entry which is preliminary data.</text>
</comment>
<evidence type="ECO:0000256" key="6">
    <source>
        <dbReference type="ARBA" id="ARBA00023154"/>
    </source>
</evidence>
<dbReference type="EMBL" id="JAGQHR010000606">
    <property type="protein sequence ID" value="MCA9729200.1"/>
    <property type="molecule type" value="Genomic_DNA"/>
</dbReference>
<reference evidence="8" key="1">
    <citation type="submission" date="2020-04" db="EMBL/GenBank/DDBJ databases">
        <authorList>
            <person name="Zhang T."/>
        </authorList>
    </citation>
    <scope>NUCLEOTIDE SEQUENCE</scope>
    <source>
        <strain evidence="8">HKST-UBA01</strain>
    </source>
</reference>
<dbReference type="Pfam" id="PF14805">
    <property type="entry name" value="THDPS_N_2"/>
    <property type="match status" value="1"/>
</dbReference>
<dbReference type="Pfam" id="PF14602">
    <property type="entry name" value="Hexapep_2"/>
    <property type="match status" value="1"/>
</dbReference>
<keyword evidence="5" id="KW-0220">Diaminopimelate biosynthesis</keyword>
<dbReference type="SUPFAM" id="SSF51161">
    <property type="entry name" value="Trimeric LpxA-like enzymes"/>
    <property type="match status" value="1"/>
</dbReference>
<sequence>MTERDWSEVRTRIEEAWNDPAKRGADALEAVEAVWAGLDRGELRVASPIGDEWEVHPWIKEAVLLYFALRETTNLESGIFRYRDKVPLKRDLDGVRVVPPATIRYSAHLEPGVVAMPSYINVGAYVGSNTMVDTWATVGSCAQVGRNVHVSGGVGIGGVLEPMQAMPVIVEDGAFLGSRVVLTEGVRVEREAVLGAGVVLTGSTPIVDVRGAEPVIT</sequence>
<keyword evidence="6" id="KW-0457">Lysine biosynthesis</keyword>
<dbReference type="Proteomes" id="UP000697710">
    <property type="component" value="Unassembled WGS sequence"/>
</dbReference>
<keyword evidence="2" id="KW-0028">Amino-acid biosynthesis</keyword>
<dbReference type="InterPro" id="IPR011004">
    <property type="entry name" value="Trimer_LpxA-like_sf"/>
</dbReference>
<evidence type="ECO:0000256" key="2">
    <source>
        <dbReference type="ARBA" id="ARBA00022605"/>
    </source>
</evidence>
<keyword evidence="3 8" id="KW-0808">Transferase</keyword>
<feature type="non-terminal residue" evidence="8">
    <location>
        <position position="217"/>
    </location>
</feature>
<proteinExistence type="inferred from homology"/>
<dbReference type="Gene3D" id="2.160.10.10">
    <property type="entry name" value="Hexapeptide repeat proteins"/>
    <property type="match status" value="1"/>
</dbReference>
<dbReference type="NCBIfam" id="NF008808">
    <property type="entry name" value="PRK11830.1"/>
    <property type="match status" value="1"/>
</dbReference>
<evidence type="ECO:0000259" key="7">
    <source>
        <dbReference type="Pfam" id="PF14805"/>
    </source>
</evidence>
<dbReference type="GO" id="GO:0008666">
    <property type="term" value="F:2,3,4,5-tetrahydropyridine-2,6-dicarboxylate N-succinyltransferase activity"/>
    <property type="evidence" value="ECO:0007669"/>
    <property type="project" value="UniProtKB-EC"/>
</dbReference>
<evidence type="ECO:0000256" key="1">
    <source>
        <dbReference type="ARBA" id="ARBA00007274"/>
    </source>
</evidence>
<accession>A0A956M3C9</accession>
<dbReference type="PANTHER" id="PTHR43300:SF10">
    <property type="entry name" value="2,3,4,5-TETRAHYDROPYRIDINE-2,6-DICARBOXYLATE N-ACETYLTRANSFERASE"/>
    <property type="match status" value="1"/>
</dbReference>
<dbReference type="PROSITE" id="PS00101">
    <property type="entry name" value="HEXAPEP_TRANSFERASES"/>
    <property type="match status" value="1"/>
</dbReference>
<dbReference type="GO" id="GO:0009085">
    <property type="term" value="P:lysine biosynthetic process"/>
    <property type="evidence" value="ECO:0007669"/>
    <property type="project" value="UniProtKB-KW"/>
</dbReference>
<reference evidence="8" key="2">
    <citation type="journal article" date="2021" name="Microbiome">
        <title>Successional dynamics and alternative stable states in a saline activated sludge microbial community over 9 years.</title>
        <authorList>
            <person name="Wang Y."/>
            <person name="Ye J."/>
            <person name="Ju F."/>
            <person name="Liu L."/>
            <person name="Boyd J.A."/>
            <person name="Deng Y."/>
            <person name="Parks D.H."/>
            <person name="Jiang X."/>
            <person name="Yin X."/>
            <person name="Woodcroft B.J."/>
            <person name="Tyson G.W."/>
            <person name="Hugenholtz P."/>
            <person name="Polz M.F."/>
            <person name="Zhang T."/>
        </authorList>
    </citation>
    <scope>NUCLEOTIDE SEQUENCE</scope>
    <source>
        <strain evidence="8">HKST-UBA01</strain>
    </source>
</reference>
<name>A0A956M3C9_UNCEI</name>
<evidence type="ECO:0000256" key="4">
    <source>
        <dbReference type="ARBA" id="ARBA00022737"/>
    </source>
</evidence>